<dbReference type="Pfam" id="PF01292">
    <property type="entry name" value="Ni_hydr_CYTB"/>
    <property type="match status" value="1"/>
</dbReference>
<dbReference type="EMBL" id="WXXP01000990">
    <property type="protein sequence ID" value="NEK55889.1"/>
    <property type="molecule type" value="Genomic_DNA"/>
</dbReference>
<evidence type="ECO:0000256" key="4">
    <source>
        <dbReference type="ARBA" id="ARBA00022989"/>
    </source>
</evidence>
<comment type="subcellular location">
    <subcellularLocation>
        <location evidence="1">Cell membrane</location>
        <topology evidence="1">Multi-pass membrane protein</topology>
    </subcellularLocation>
</comment>
<evidence type="ECO:0000259" key="7">
    <source>
        <dbReference type="Pfam" id="PF01292"/>
    </source>
</evidence>
<dbReference type="GO" id="GO:0022904">
    <property type="term" value="P:respiratory electron transport chain"/>
    <property type="evidence" value="ECO:0007669"/>
    <property type="project" value="InterPro"/>
</dbReference>
<dbReference type="SUPFAM" id="SSF81342">
    <property type="entry name" value="Transmembrane di-heme cytochromes"/>
    <property type="match status" value="1"/>
</dbReference>
<accession>A0A6P0DSB1</accession>
<organism evidence="8 9">
    <name type="scientific">Rhizobium leguminosarum</name>
    <dbReference type="NCBI Taxonomy" id="384"/>
    <lineage>
        <taxon>Bacteria</taxon>
        <taxon>Pseudomonadati</taxon>
        <taxon>Pseudomonadota</taxon>
        <taxon>Alphaproteobacteria</taxon>
        <taxon>Hyphomicrobiales</taxon>
        <taxon>Rhizobiaceae</taxon>
        <taxon>Rhizobium/Agrobacterium group</taxon>
        <taxon>Rhizobium</taxon>
    </lineage>
</organism>
<evidence type="ECO:0000256" key="1">
    <source>
        <dbReference type="ARBA" id="ARBA00004651"/>
    </source>
</evidence>
<name>A0A6P0DSB1_RHILE</name>
<feature type="non-terminal residue" evidence="8">
    <location>
        <position position="1"/>
    </location>
</feature>
<keyword evidence="4 6" id="KW-1133">Transmembrane helix</keyword>
<evidence type="ECO:0000313" key="8">
    <source>
        <dbReference type="EMBL" id="NEK55889.1"/>
    </source>
</evidence>
<dbReference type="GO" id="GO:0009055">
    <property type="term" value="F:electron transfer activity"/>
    <property type="evidence" value="ECO:0007669"/>
    <property type="project" value="InterPro"/>
</dbReference>
<feature type="domain" description="Cytochrome b561 bacterial/Ni-hydrogenase" evidence="7">
    <location>
        <begin position="2"/>
        <end position="69"/>
    </location>
</feature>
<evidence type="ECO:0000313" key="9">
    <source>
        <dbReference type="Proteomes" id="UP000471409"/>
    </source>
</evidence>
<proteinExistence type="predicted"/>
<keyword evidence="3 6" id="KW-0812">Transmembrane</keyword>
<dbReference type="InterPro" id="IPR016174">
    <property type="entry name" value="Di-haem_cyt_TM"/>
</dbReference>
<dbReference type="Proteomes" id="UP000471409">
    <property type="component" value="Unassembled WGS sequence"/>
</dbReference>
<dbReference type="AlphaFoldDB" id="A0A6P0DSB1"/>
<comment type="caution">
    <text evidence="8">The sequence shown here is derived from an EMBL/GenBank/DDBJ whole genome shotgun (WGS) entry which is preliminary data.</text>
</comment>
<dbReference type="InterPro" id="IPR011577">
    <property type="entry name" value="Cyt_b561_bac/Ni-Hgenase"/>
</dbReference>
<dbReference type="RefSeq" id="WP_204347893.1">
    <property type="nucleotide sequence ID" value="NZ_WXXP01000990.1"/>
</dbReference>
<feature type="transmembrane region" description="Helical" evidence="6">
    <location>
        <begin position="35"/>
        <end position="56"/>
    </location>
</feature>
<reference evidence="8 9" key="1">
    <citation type="submission" date="2020-01" db="EMBL/GenBank/DDBJ databases">
        <title>Rhizobium genotypes associated with high levels of biological nitrogen fixation by grain legumes in a temperate-maritime cropping system.</title>
        <authorList>
            <person name="Maluk M."/>
            <person name="Francesc Ferrando Molina F."/>
            <person name="Lopez Del Egido L."/>
            <person name="Lafos M."/>
            <person name="Langarica-Fuentes A."/>
            <person name="Gebre Yohannes G."/>
            <person name="Young M.W."/>
            <person name="Martin P."/>
            <person name="Gantlett R."/>
            <person name="Kenicer G."/>
            <person name="Hawes C."/>
            <person name="Begg G.S."/>
            <person name="Quilliam R.S."/>
            <person name="Squire G.R."/>
            <person name="Poole P.S."/>
            <person name="Young P.W."/>
            <person name="Iannetta P.M."/>
            <person name="James E.K."/>
        </authorList>
    </citation>
    <scope>NUCLEOTIDE SEQUENCE [LARGE SCALE GENOMIC DNA]</scope>
    <source>
        <strain evidence="8 9">JHI944</strain>
    </source>
</reference>
<evidence type="ECO:0000256" key="2">
    <source>
        <dbReference type="ARBA" id="ARBA00022475"/>
    </source>
</evidence>
<keyword evidence="5 6" id="KW-0472">Membrane</keyword>
<evidence type="ECO:0000256" key="3">
    <source>
        <dbReference type="ARBA" id="ARBA00022692"/>
    </source>
</evidence>
<evidence type="ECO:0000256" key="5">
    <source>
        <dbReference type="ARBA" id="ARBA00023136"/>
    </source>
</evidence>
<sequence length="74" mass="8050">VFALLVAISGIATTGYMMTTDAYWGVEWVEEAHELLVNVTLGLVGLHIAGVLLASIEHRENLVRAMVTGRKRAD</sequence>
<evidence type="ECO:0000256" key="6">
    <source>
        <dbReference type="SAM" id="Phobius"/>
    </source>
</evidence>
<gene>
    <name evidence="8" type="ORF">GUK36_42430</name>
</gene>
<keyword evidence="2" id="KW-1003">Cell membrane</keyword>
<dbReference type="Gene3D" id="1.20.950.20">
    <property type="entry name" value="Transmembrane di-heme cytochromes, Chain C"/>
    <property type="match status" value="1"/>
</dbReference>
<dbReference type="GO" id="GO:0005886">
    <property type="term" value="C:plasma membrane"/>
    <property type="evidence" value="ECO:0007669"/>
    <property type="project" value="UniProtKB-SubCell"/>
</dbReference>
<protein>
    <submittedName>
        <fullName evidence="8">Cytochrome B</fullName>
    </submittedName>
</protein>